<keyword evidence="2 9" id="KW-1003">Cell membrane</keyword>
<evidence type="ECO:0000256" key="5">
    <source>
        <dbReference type="ARBA" id="ARBA00022750"/>
    </source>
</evidence>
<accession>W6JW01</accession>
<evidence type="ECO:0000256" key="8">
    <source>
        <dbReference type="ARBA" id="ARBA00023136"/>
    </source>
</evidence>
<gene>
    <name evidence="9 13" type="primary">lspA</name>
    <name evidence="13" type="ORF">BN11_2030003</name>
</gene>
<evidence type="ECO:0000256" key="6">
    <source>
        <dbReference type="ARBA" id="ARBA00022801"/>
    </source>
</evidence>
<dbReference type="UniPathway" id="UPA00665"/>
<keyword evidence="3 9" id="KW-0645">Protease</keyword>
<keyword evidence="6 9" id="KW-0378">Hydrolase</keyword>
<feature type="active site" evidence="9">
    <location>
        <position position="149"/>
    </location>
</feature>
<name>W6JW01_9MICO</name>
<dbReference type="HAMAP" id="MF_00161">
    <property type="entry name" value="LspA"/>
    <property type="match status" value="1"/>
</dbReference>
<feature type="transmembrane region" description="Helical" evidence="9">
    <location>
        <begin position="34"/>
        <end position="54"/>
    </location>
</feature>
<keyword evidence="14" id="KW-1185">Reference proteome</keyword>
<evidence type="ECO:0000256" key="10">
    <source>
        <dbReference type="RuleBase" id="RU000594"/>
    </source>
</evidence>
<feature type="transmembrane region" description="Helical" evidence="9">
    <location>
        <begin position="89"/>
        <end position="109"/>
    </location>
</feature>
<evidence type="ECO:0000256" key="2">
    <source>
        <dbReference type="ARBA" id="ARBA00022475"/>
    </source>
</evidence>
<comment type="function">
    <text evidence="9 10">This protein specifically catalyzes the removal of signal peptides from prolipoproteins.</text>
</comment>
<evidence type="ECO:0000256" key="11">
    <source>
        <dbReference type="RuleBase" id="RU004181"/>
    </source>
</evidence>
<feature type="transmembrane region" description="Helical" evidence="9">
    <location>
        <begin position="153"/>
        <end position="176"/>
    </location>
</feature>
<evidence type="ECO:0000256" key="4">
    <source>
        <dbReference type="ARBA" id="ARBA00022692"/>
    </source>
</evidence>
<evidence type="ECO:0000256" key="1">
    <source>
        <dbReference type="ARBA" id="ARBA00006139"/>
    </source>
</evidence>
<proteinExistence type="inferred from homology"/>
<dbReference type="PANTHER" id="PTHR33695:SF1">
    <property type="entry name" value="LIPOPROTEIN SIGNAL PEPTIDASE"/>
    <property type="match status" value="1"/>
</dbReference>
<dbReference type="Pfam" id="PF01252">
    <property type="entry name" value="Peptidase_A8"/>
    <property type="match status" value="1"/>
</dbReference>
<feature type="active site" evidence="9">
    <location>
        <position position="163"/>
    </location>
</feature>
<evidence type="ECO:0000313" key="14">
    <source>
        <dbReference type="Proteomes" id="UP000035763"/>
    </source>
</evidence>
<keyword evidence="4 9" id="KW-0812">Transmembrane</keyword>
<dbReference type="EC" id="3.4.23.36" evidence="9"/>
<comment type="catalytic activity">
    <reaction evidence="9 10">
        <text>Release of signal peptides from bacterial membrane prolipoproteins. Hydrolyzes -Xaa-Yaa-Zaa-|-(S,diacylglyceryl)Cys-, in which Xaa is hydrophobic (preferably Leu), and Yaa (Ala or Ser) and Zaa (Gly or Ala) have small, neutral side chains.</text>
        <dbReference type="EC" id="3.4.23.36"/>
    </reaction>
</comment>
<dbReference type="NCBIfam" id="TIGR00077">
    <property type="entry name" value="lspA"/>
    <property type="match status" value="1"/>
</dbReference>
<comment type="caution">
    <text evidence="13">The sequence shown here is derived from an EMBL/GenBank/DDBJ whole genome shotgun (WGS) entry which is preliminary data.</text>
</comment>
<dbReference type="Proteomes" id="UP000035763">
    <property type="component" value="Unassembled WGS sequence"/>
</dbReference>
<dbReference type="InterPro" id="IPR001872">
    <property type="entry name" value="Peptidase_A8"/>
</dbReference>
<comment type="subcellular location">
    <subcellularLocation>
        <location evidence="9">Cell membrane</location>
        <topology evidence="9">Multi-pass membrane protein</topology>
    </subcellularLocation>
</comment>
<feature type="compositionally biased region" description="Basic and acidic residues" evidence="12">
    <location>
        <begin position="13"/>
        <end position="23"/>
    </location>
</feature>
<dbReference type="EMBL" id="CAJA01000117">
    <property type="protein sequence ID" value="CCH72866.1"/>
    <property type="molecule type" value="Genomic_DNA"/>
</dbReference>
<evidence type="ECO:0000256" key="3">
    <source>
        <dbReference type="ARBA" id="ARBA00022670"/>
    </source>
</evidence>
<feature type="transmembrane region" description="Helical" evidence="9">
    <location>
        <begin position="116"/>
        <end position="133"/>
    </location>
</feature>
<dbReference type="AlphaFoldDB" id="W6JW01"/>
<dbReference type="GO" id="GO:0004190">
    <property type="term" value="F:aspartic-type endopeptidase activity"/>
    <property type="evidence" value="ECO:0007669"/>
    <property type="project" value="UniProtKB-UniRule"/>
</dbReference>
<dbReference type="PRINTS" id="PR00781">
    <property type="entry name" value="LIPOSIGPTASE"/>
</dbReference>
<keyword evidence="7 9" id="KW-1133">Transmembrane helix</keyword>
<comment type="pathway">
    <text evidence="9">Protein modification; lipoprotein biosynthesis (signal peptide cleavage).</text>
</comment>
<evidence type="ECO:0000256" key="12">
    <source>
        <dbReference type="SAM" id="MobiDB-lite"/>
    </source>
</evidence>
<comment type="similarity">
    <text evidence="1 9 11">Belongs to the peptidase A8 family.</text>
</comment>
<feature type="compositionally biased region" description="Polar residues" evidence="12">
    <location>
        <begin position="1"/>
        <end position="11"/>
    </location>
</feature>
<dbReference type="PROSITE" id="PS00855">
    <property type="entry name" value="SPASE_II"/>
    <property type="match status" value="1"/>
</dbReference>
<organism evidence="13 14">
    <name type="scientific">Nostocoides australiense Ben110</name>
    <dbReference type="NCBI Taxonomy" id="1193182"/>
    <lineage>
        <taxon>Bacteria</taxon>
        <taxon>Bacillati</taxon>
        <taxon>Actinomycetota</taxon>
        <taxon>Actinomycetes</taxon>
        <taxon>Micrococcales</taxon>
        <taxon>Intrasporangiaceae</taxon>
        <taxon>Nostocoides</taxon>
    </lineage>
</organism>
<evidence type="ECO:0000256" key="9">
    <source>
        <dbReference type="HAMAP-Rule" id="MF_00161"/>
    </source>
</evidence>
<sequence length="185" mass="19654">MCAMQEQTGTPLTHEDPTGEHPARPHTGRRRRAALVWVVALATLAADQATKLWALHTLTPGVSKPLIGDLIGLRLVRNAGAAFSSLDTATIVVTLVALLIVAGLLYYVHTRALSRVSALCLGLIAGGALGNLIDRAAREPGFLRGHVVDFIDYFGWFVGNVADIAIVVAALVLVAVSWRSERSDG</sequence>
<evidence type="ECO:0000256" key="7">
    <source>
        <dbReference type="ARBA" id="ARBA00022989"/>
    </source>
</evidence>
<feature type="region of interest" description="Disordered" evidence="12">
    <location>
        <begin position="1"/>
        <end position="28"/>
    </location>
</feature>
<keyword evidence="5 9" id="KW-0064">Aspartyl protease</keyword>
<protein>
    <recommendedName>
        <fullName evidence="9">Lipoprotein signal peptidase</fullName>
        <ecNumber evidence="9">3.4.23.36</ecNumber>
    </recommendedName>
    <alternativeName>
        <fullName evidence="9">Prolipoprotein signal peptidase</fullName>
    </alternativeName>
    <alternativeName>
        <fullName evidence="9">Signal peptidase II</fullName>
        <shortName evidence="9">SPase II</shortName>
    </alternativeName>
</protein>
<keyword evidence="8 9" id="KW-0472">Membrane</keyword>
<dbReference type="GO" id="GO:0005886">
    <property type="term" value="C:plasma membrane"/>
    <property type="evidence" value="ECO:0007669"/>
    <property type="project" value="UniProtKB-SubCell"/>
</dbReference>
<reference evidence="13 14" key="1">
    <citation type="journal article" date="2013" name="ISME J.">
        <title>A metabolic model for members of the genus Tetrasphaera involved in enhanced biological phosphorus removal.</title>
        <authorList>
            <person name="Kristiansen R."/>
            <person name="Nguyen H.T.T."/>
            <person name="Saunders A.M."/>
            <person name="Nielsen J.L."/>
            <person name="Wimmer R."/>
            <person name="Le V.Q."/>
            <person name="McIlroy S.J."/>
            <person name="Petrovski S."/>
            <person name="Seviour R.J."/>
            <person name="Calteau A."/>
            <person name="Nielsen K.L."/>
            <person name="Nielsen P.H."/>
        </authorList>
    </citation>
    <scope>NUCLEOTIDE SEQUENCE [LARGE SCALE GENOMIC DNA]</scope>
    <source>
        <strain evidence="13 14">Ben110</strain>
    </source>
</reference>
<dbReference type="PANTHER" id="PTHR33695">
    <property type="entry name" value="LIPOPROTEIN SIGNAL PEPTIDASE"/>
    <property type="match status" value="1"/>
</dbReference>
<keyword evidence="13" id="KW-0449">Lipoprotein</keyword>
<evidence type="ECO:0000313" key="13">
    <source>
        <dbReference type="EMBL" id="CCH72866.1"/>
    </source>
</evidence>
<dbReference type="GO" id="GO:0006508">
    <property type="term" value="P:proteolysis"/>
    <property type="evidence" value="ECO:0007669"/>
    <property type="project" value="UniProtKB-KW"/>
</dbReference>
<dbReference type="STRING" id="1193182.BN11_2030003"/>